<dbReference type="InterPro" id="IPR015590">
    <property type="entry name" value="Aldehyde_DH_dom"/>
</dbReference>
<dbReference type="InterPro" id="IPR012394">
    <property type="entry name" value="Aldehyde_DH_NAD(P)"/>
</dbReference>
<evidence type="ECO:0000256" key="1">
    <source>
        <dbReference type="ARBA" id="ARBA00009986"/>
    </source>
</evidence>
<evidence type="ECO:0000256" key="3">
    <source>
        <dbReference type="PIRNR" id="PIRNR036492"/>
    </source>
</evidence>
<organism evidence="7 8">
    <name type="scientific">Lysobacter zhanggongensis</name>
    <dbReference type="NCBI Taxonomy" id="1774951"/>
    <lineage>
        <taxon>Bacteria</taxon>
        <taxon>Pseudomonadati</taxon>
        <taxon>Pseudomonadota</taxon>
        <taxon>Gammaproteobacteria</taxon>
        <taxon>Lysobacterales</taxon>
        <taxon>Lysobacteraceae</taxon>
        <taxon>Lysobacter</taxon>
    </lineage>
</organism>
<evidence type="ECO:0000313" key="7">
    <source>
        <dbReference type="EMBL" id="MEG3158307.1"/>
    </source>
</evidence>
<comment type="caution">
    <text evidence="7">The sequence shown here is derived from an EMBL/GenBank/DDBJ whole genome shotgun (WGS) entry which is preliminary data.</text>
</comment>
<dbReference type="InterPro" id="IPR029510">
    <property type="entry name" value="Ald_DH_CS_GLU"/>
</dbReference>
<dbReference type="CDD" id="cd07087">
    <property type="entry name" value="ALDH_F3-13-14_CALDH-like"/>
    <property type="match status" value="1"/>
</dbReference>
<dbReference type="PIRSF" id="PIRSF036492">
    <property type="entry name" value="ALDH"/>
    <property type="match status" value="1"/>
</dbReference>
<reference evidence="7 8" key="1">
    <citation type="journal article" date="2017" name="Curr. Microbiol.">
        <title>Lysobacter zhanggongensis sp. nov. Isolated from a Pit Mud.</title>
        <authorList>
            <person name="Zhang X.F."/>
            <person name="Wang H.H."/>
            <person name="Sun X.Y."/>
            <person name="Pan C.M."/>
        </authorList>
    </citation>
    <scope>NUCLEOTIDE SEQUENCE [LARGE SCALE GENOMIC DNA]</scope>
    <source>
        <strain evidence="7 8">ZGLJ7-1</strain>
    </source>
</reference>
<evidence type="ECO:0000256" key="4">
    <source>
        <dbReference type="PROSITE-ProRule" id="PRU10007"/>
    </source>
</evidence>
<feature type="domain" description="Aldehyde dehydrogenase" evidence="6">
    <location>
        <begin position="21"/>
        <end position="427"/>
    </location>
</feature>
<name>A0ABU7YRY9_9GAMM</name>
<dbReference type="Pfam" id="PF00171">
    <property type="entry name" value="Aldedh"/>
    <property type="match status" value="1"/>
</dbReference>
<dbReference type="PANTHER" id="PTHR43570">
    <property type="entry name" value="ALDEHYDE DEHYDROGENASE"/>
    <property type="match status" value="1"/>
</dbReference>
<sequence length="458" mass="49648">MSARPPNDRIDRLRNTFLSGRTRPLHWRRQQLQALRRMLVEREGEFTAALHEDLGKPALESFVTEIGFTLGEVDHALRHLRRWSRGSRVAVPLALQPARARNEPQPLGVVLVIAPWNYPLQLLLAPLCGALAAGNCVLLKPSEMAPATSRALAAAIPAYLDPDAVTVVEGDAAVASALLEQRFDHVFFTGGARVARIVASAAARHLTPVTLELGGKSPAIVSDGDLTAIARRIVHGKFLNAGQTCVAPDHVLVVEPLADELVRHLRQALLEFFGPDPAANPDYGRIVDARHFDRLAAAVDGVDPAIGGQHDRDRRYIAPTVVLDPPADWVLMQEEIFGPILPVIRVPDVAAAIRHASQGEPPLAAYVFTGRNDVRNAVEAGVRAGAIGVNVCAAHLAVPGLPFGGVGGSGIGRYHGRHSFDTFSQLRPVFSKGTLLDTLRFAYPPYTRFKSRLLRRLL</sequence>
<dbReference type="Gene3D" id="3.40.309.10">
    <property type="entry name" value="Aldehyde Dehydrogenase, Chain A, domain 2"/>
    <property type="match status" value="1"/>
</dbReference>
<comment type="similarity">
    <text evidence="1 3 5">Belongs to the aldehyde dehydrogenase family.</text>
</comment>
<protein>
    <recommendedName>
        <fullName evidence="3">Aldehyde dehydrogenase</fullName>
    </recommendedName>
</protein>
<evidence type="ECO:0000259" key="6">
    <source>
        <dbReference type="Pfam" id="PF00171"/>
    </source>
</evidence>
<proteinExistence type="inferred from homology"/>
<gene>
    <name evidence="7" type="ORF">SNE33_10530</name>
</gene>
<dbReference type="InterPro" id="IPR016160">
    <property type="entry name" value="Ald_DH_CS_CYS"/>
</dbReference>
<keyword evidence="2 3" id="KW-0560">Oxidoreductase</keyword>
<dbReference type="InterPro" id="IPR016161">
    <property type="entry name" value="Ald_DH/histidinol_DH"/>
</dbReference>
<dbReference type="RefSeq" id="WP_412700246.1">
    <property type="nucleotide sequence ID" value="NZ_JAXGFO010000065.1"/>
</dbReference>
<dbReference type="InterPro" id="IPR016163">
    <property type="entry name" value="Ald_DH_C"/>
</dbReference>
<dbReference type="PANTHER" id="PTHR43570:SF16">
    <property type="entry name" value="ALDEHYDE DEHYDROGENASE TYPE III, ISOFORM Q"/>
    <property type="match status" value="1"/>
</dbReference>
<evidence type="ECO:0000256" key="2">
    <source>
        <dbReference type="ARBA" id="ARBA00023002"/>
    </source>
</evidence>
<evidence type="ECO:0000313" key="8">
    <source>
        <dbReference type="Proteomes" id="UP001334501"/>
    </source>
</evidence>
<dbReference type="InterPro" id="IPR016162">
    <property type="entry name" value="Ald_DH_N"/>
</dbReference>
<dbReference type="Proteomes" id="UP001334501">
    <property type="component" value="Unassembled WGS sequence"/>
</dbReference>
<evidence type="ECO:0000256" key="5">
    <source>
        <dbReference type="RuleBase" id="RU003345"/>
    </source>
</evidence>
<keyword evidence="8" id="KW-1185">Reference proteome</keyword>
<dbReference type="PROSITE" id="PS00070">
    <property type="entry name" value="ALDEHYDE_DEHYDR_CYS"/>
    <property type="match status" value="1"/>
</dbReference>
<dbReference type="Gene3D" id="3.40.605.10">
    <property type="entry name" value="Aldehyde Dehydrogenase, Chain A, domain 1"/>
    <property type="match status" value="1"/>
</dbReference>
<feature type="active site" evidence="4">
    <location>
        <position position="212"/>
    </location>
</feature>
<dbReference type="SUPFAM" id="SSF53720">
    <property type="entry name" value="ALDH-like"/>
    <property type="match status" value="1"/>
</dbReference>
<accession>A0ABU7YRY9</accession>
<dbReference type="EMBL" id="JAXGFO010000065">
    <property type="protein sequence ID" value="MEG3158307.1"/>
    <property type="molecule type" value="Genomic_DNA"/>
</dbReference>
<dbReference type="PROSITE" id="PS00687">
    <property type="entry name" value="ALDEHYDE_DEHYDR_GLU"/>
    <property type="match status" value="1"/>
</dbReference>